<keyword evidence="6" id="KW-1185">Reference proteome</keyword>
<dbReference type="InterPro" id="IPR045851">
    <property type="entry name" value="AMP-bd_C_sf"/>
</dbReference>
<dbReference type="Gene3D" id="3.30.300.30">
    <property type="match status" value="1"/>
</dbReference>
<dbReference type="GO" id="GO:0005737">
    <property type="term" value="C:cytoplasm"/>
    <property type="evidence" value="ECO:0007669"/>
    <property type="project" value="TreeGrafter"/>
</dbReference>
<dbReference type="AlphaFoldDB" id="A0A7X5TN17"/>
<dbReference type="PANTHER" id="PTHR45527:SF1">
    <property type="entry name" value="FATTY ACID SYNTHASE"/>
    <property type="match status" value="1"/>
</dbReference>
<keyword evidence="1" id="KW-0596">Phosphopantetheine</keyword>
<evidence type="ECO:0000259" key="3">
    <source>
        <dbReference type="Pfam" id="PF00501"/>
    </source>
</evidence>
<dbReference type="Gene3D" id="3.40.50.980">
    <property type="match status" value="2"/>
</dbReference>
<evidence type="ECO:0000313" key="6">
    <source>
        <dbReference type="Proteomes" id="UP000547931"/>
    </source>
</evidence>
<dbReference type="GO" id="GO:0043041">
    <property type="term" value="P:amino acid activation for nonribosomal peptide biosynthetic process"/>
    <property type="evidence" value="ECO:0007669"/>
    <property type="project" value="TreeGrafter"/>
</dbReference>
<dbReference type="InterPro" id="IPR025110">
    <property type="entry name" value="AMP-bd_C"/>
</dbReference>
<dbReference type="PANTHER" id="PTHR45527">
    <property type="entry name" value="NONRIBOSOMAL PEPTIDE SYNTHETASE"/>
    <property type="match status" value="1"/>
</dbReference>
<feature type="non-terminal residue" evidence="5">
    <location>
        <position position="1"/>
    </location>
</feature>
<dbReference type="EMBL" id="PUJV01000106">
    <property type="protein sequence ID" value="NHB98840.1"/>
    <property type="molecule type" value="Genomic_DNA"/>
</dbReference>
<dbReference type="PROSITE" id="PS00455">
    <property type="entry name" value="AMP_BINDING"/>
    <property type="match status" value="1"/>
</dbReference>
<keyword evidence="2" id="KW-0597">Phosphoprotein</keyword>
<feature type="non-terminal residue" evidence="5">
    <location>
        <position position="520"/>
    </location>
</feature>
<dbReference type="FunFam" id="3.30.300.30:FF:000010">
    <property type="entry name" value="Enterobactin synthetase component F"/>
    <property type="match status" value="1"/>
</dbReference>
<dbReference type="GO" id="GO:0031177">
    <property type="term" value="F:phosphopantetheine binding"/>
    <property type="evidence" value="ECO:0007669"/>
    <property type="project" value="TreeGrafter"/>
</dbReference>
<dbReference type="Proteomes" id="UP000547931">
    <property type="component" value="Unassembled WGS sequence"/>
</dbReference>
<feature type="domain" description="AMP-binding enzyme C-terminal" evidence="4">
    <location>
        <begin position="411"/>
        <end position="484"/>
    </location>
</feature>
<organism evidence="5 6">
    <name type="scientific">Photorhabdus stackebrandtii</name>
    <dbReference type="NCBI Taxonomy" id="1123042"/>
    <lineage>
        <taxon>Bacteria</taxon>
        <taxon>Pseudomonadati</taxon>
        <taxon>Pseudomonadota</taxon>
        <taxon>Gammaproteobacteria</taxon>
        <taxon>Enterobacterales</taxon>
        <taxon>Morganellaceae</taxon>
        <taxon>Photorhabdus</taxon>
    </lineage>
</organism>
<proteinExistence type="predicted"/>
<evidence type="ECO:0000256" key="1">
    <source>
        <dbReference type="ARBA" id="ARBA00022450"/>
    </source>
</evidence>
<reference evidence="5 6" key="1">
    <citation type="submission" date="2018-02" db="EMBL/GenBank/DDBJ databases">
        <authorList>
            <person name="Machado R.A."/>
        </authorList>
    </citation>
    <scope>NUCLEOTIDE SEQUENCE [LARGE SCALE GENOMIC DNA]</scope>
    <source>
        <strain evidence="5 6">DSM 23271</strain>
    </source>
</reference>
<name>A0A7X5TN17_9GAMM</name>
<dbReference type="Pfam" id="PF00501">
    <property type="entry name" value="AMP-binding"/>
    <property type="match status" value="1"/>
</dbReference>
<dbReference type="Pfam" id="PF13193">
    <property type="entry name" value="AMP-binding_C"/>
    <property type="match status" value="1"/>
</dbReference>
<evidence type="ECO:0000259" key="4">
    <source>
        <dbReference type="Pfam" id="PF13193"/>
    </source>
</evidence>
<dbReference type="InterPro" id="IPR010071">
    <property type="entry name" value="AA_adenyl_dom"/>
</dbReference>
<dbReference type="FunFam" id="3.40.50.12780:FF:000012">
    <property type="entry name" value="Non-ribosomal peptide synthetase"/>
    <property type="match status" value="1"/>
</dbReference>
<dbReference type="RefSeq" id="WP_166291876.1">
    <property type="nucleotide sequence ID" value="NZ_CAWPIE010000106.1"/>
</dbReference>
<dbReference type="Gene3D" id="2.30.38.10">
    <property type="entry name" value="Luciferase, Domain 3"/>
    <property type="match status" value="1"/>
</dbReference>
<dbReference type="GO" id="GO:0044550">
    <property type="term" value="P:secondary metabolite biosynthetic process"/>
    <property type="evidence" value="ECO:0007669"/>
    <property type="project" value="UniProtKB-ARBA"/>
</dbReference>
<dbReference type="InterPro" id="IPR020845">
    <property type="entry name" value="AMP-binding_CS"/>
</dbReference>
<dbReference type="SUPFAM" id="SSF56801">
    <property type="entry name" value="Acetyl-CoA synthetase-like"/>
    <property type="match status" value="1"/>
</dbReference>
<evidence type="ECO:0000256" key="2">
    <source>
        <dbReference type="ARBA" id="ARBA00022553"/>
    </source>
</evidence>
<accession>A0A7X5TN17</accession>
<dbReference type="FunFam" id="2.30.38.10:FF:000001">
    <property type="entry name" value="Non-ribosomal peptide synthetase PvdI"/>
    <property type="match status" value="1"/>
</dbReference>
<dbReference type="NCBIfam" id="TIGR01733">
    <property type="entry name" value="AA-adenyl-dom"/>
    <property type="match status" value="1"/>
</dbReference>
<dbReference type="CDD" id="cd05930">
    <property type="entry name" value="A_NRPS"/>
    <property type="match status" value="1"/>
</dbReference>
<dbReference type="FunFam" id="3.40.50.980:FF:000001">
    <property type="entry name" value="Non-ribosomal peptide synthetase"/>
    <property type="match status" value="1"/>
</dbReference>
<feature type="domain" description="AMP-dependent synthetase/ligase" evidence="3">
    <location>
        <begin position="9"/>
        <end position="352"/>
    </location>
</feature>
<gene>
    <name evidence="5" type="ORF">C5470_22065</name>
</gene>
<evidence type="ECO:0000313" key="5">
    <source>
        <dbReference type="EMBL" id="NHB98840.1"/>
    </source>
</evidence>
<dbReference type="InterPro" id="IPR000873">
    <property type="entry name" value="AMP-dep_synth/lig_dom"/>
</dbReference>
<comment type="caution">
    <text evidence="5">The sequence shown here is derived from an EMBL/GenBank/DDBJ whole genome shotgun (WGS) entry which is preliminary data.</text>
</comment>
<protein>
    <submittedName>
        <fullName evidence="5">Non-ribosomal peptide synthetase</fullName>
    </submittedName>
</protein>
<sequence>EDLCIHQLFERQAATTPGTIALVHENQSLSYAELNARANRLAHQLITLGVVPDQLVAICVSRSPAMVVGILAILKAGGAYVPLDPAYPGERLAHILTDAAPAIVLVDEAGRIVLGEQALIERVVIDLNNLPEQPESNPHISVLTVRHLAYVIYTSGSTGTPKGVMVEHRGLVNLALAQITRLNVGGTSRVLQFASLGFDASVSEIMTALSAGACLIIANNMIRRDPYCLWHYLEEQAITHAFLTPALLSIGFDLPELTVNPTMILAGETPNIALFQALCGWTKLFNDYGPTEITVCATSWHCPSDYRGTEVPIGRPTANTQIYLLDAERQLVPLGATGELYIGGVGVARGYLNRPELTAERFLVDPFNDKPDARMYRTGDLARYLPDGNLEFLGRTDQQVKIRGFRIEPGEIEARLAEHPAVREAVVLARGEGLDKRLVAYVAADVEEGLVNNLREHLSQVLPEYMVPAAVVRLDRFPLTPNGKLDRRALPVPGEDAFARQRYAAPQGATETALAAVWRE</sequence>